<comment type="caution">
    <text evidence="1">The sequence shown here is derived from an EMBL/GenBank/DDBJ whole genome shotgun (WGS) entry which is preliminary data.</text>
</comment>
<organism evidence="1 2">
    <name type="scientific">Plakobranchus ocellatus</name>
    <dbReference type="NCBI Taxonomy" id="259542"/>
    <lineage>
        <taxon>Eukaryota</taxon>
        <taxon>Metazoa</taxon>
        <taxon>Spiralia</taxon>
        <taxon>Lophotrochozoa</taxon>
        <taxon>Mollusca</taxon>
        <taxon>Gastropoda</taxon>
        <taxon>Heterobranchia</taxon>
        <taxon>Euthyneura</taxon>
        <taxon>Panpulmonata</taxon>
        <taxon>Sacoglossa</taxon>
        <taxon>Placobranchoidea</taxon>
        <taxon>Plakobranchidae</taxon>
        <taxon>Plakobranchus</taxon>
    </lineage>
</organism>
<accession>A0AAV4ABK8</accession>
<evidence type="ECO:0000313" key="2">
    <source>
        <dbReference type="Proteomes" id="UP000735302"/>
    </source>
</evidence>
<dbReference type="AlphaFoldDB" id="A0AAV4ABK8"/>
<reference evidence="1 2" key="1">
    <citation type="journal article" date="2021" name="Elife">
        <title>Chloroplast acquisition without the gene transfer in kleptoplastic sea slugs, Plakobranchus ocellatus.</title>
        <authorList>
            <person name="Maeda T."/>
            <person name="Takahashi S."/>
            <person name="Yoshida T."/>
            <person name="Shimamura S."/>
            <person name="Takaki Y."/>
            <person name="Nagai Y."/>
            <person name="Toyoda A."/>
            <person name="Suzuki Y."/>
            <person name="Arimoto A."/>
            <person name="Ishii H."/>
            <person name="Satoh N."/>
            <person name="Nishiyama T."/>
            <person name="Hasebe M."/>
            <person name="Maruyama T."/>
            <person name="Minagawa J."/>
            <person name="Obokata J."/>
            <person name="Shigenobu S."/>
        </authorList>
    </citation>
    <scope>NUCLEOTIDE SEQUENCE [LARGE SCALE GENOMIC DNA]</scope>
</reference>
<evidence type="ECO:0000313" key="1">
    <source>
        <dbReference type="EMBL" id="GFO04036.1"/>
    </source>
</evidence>
<protein>
    <submittedName>
        <fullName evidence="1">Uncharacterized protein</fullName>
    </submittedName>
</protein>
<dbReference type="Proteomes" id="UP000735302">
    <property type="component" value="Unassembled WGS sequence"/>
</dbReference>
<dbReference type="EMBL" id="BLXT01003735">
    <property type="protein sequence ID" value="GFO04036.1"/>
    <property type="molecule type" value="Genomic_DNA"/>
</dbReference>
<proteinExistence type="predicted"/>
<dbReference type="PANTHER" id="PTHR46704:SF9">
    <property type="entry name" value="BHLH DOMAIN-CONTAINING PROTEIN"/>
    <property type="match status" value="1"/>
</dbReference>
<gene>
    <name evidence="1" type="ORF">PoB_003054100</name>
</gene>
<name>A0AAV4ABK8_9GAST</name>
<dbReference type="PANTHER" id="PTHR46704">
    <property type="entry name" value="CXC DOMAIN-CONTAINING PROTEIN-RELATED"/>
    <property type="match status" value="1"/>
</dbReference>
<sequence>MANIESKKCETHKESSLSKRKLIEKAVKKIMDTFSAFLNPFNTERKHLACISSGQKVPEDIADDLLKVEDVGKKSFKEFVDTRLKDKTTRFHKPLIRTKLKTVGSVSKSTQIKSAKNVVKIKAERNIFGQLLVLTQEYQIDMEKVLKYPLSPVLWSLSSPGGLPLKTNKATLLHKLENTFNCFESQDFSRQPNTAYIINGNALLHCLSSGPDTFVDLAKQAFRSLPQTAYVHFVTDTYKPYSIKSCECLRSGASTAKSYVLQGSETKVQKNFKEFLSNDGNKKALISFLHAEGQVMHMPIF</sequence>
<keyword evidence="2" id="KW-1185">Reference proteome</keyword>